<dbReference type="PROSITE" id="PS00086">
    <property type="entry name" value="CYTOCHROME_P450"/>
    <property type="match status" value="1"/>
</dbReference>
<proteinExistence type="inferred from homology"/>
<dbReference type="CDD" id="cd11046">
    <property type="entry name" value="CYP97"/>
    <property type="match status" value="1"/>
</dbReference>
<dbReference type="InterPro" id="IPR050196">
    <property type="entry name" value="Cytochrome_P450_Monoox"/>
</dbReference>
<sequence>MVAMAAAVARSVAWPGSADRGPERTVKCRVGFENGEGHMLGSSPPACGPTGSFTRVARTSIPSSETVKQCSNCSQVLTGRWNTGYNGSLIGRGSGGGDVAAGSRAVAGAQLCCHWHLPGSRQRLRFAAAGAGRLLPARYPASVPMPFSAPWAVPEDRHLPVVMPPKRLLQAASAMADSEGKGAGKAEGNEPSLLASDARSKMAAGTSSTSTLVEASSNGSVKFSVDNPAVASGEGGYDDEGNNENEYGDIEMPDWERHQQELLASKIASGEFTVDRSFVVEALTMAREFLARFGAVGRPAAMALASAERQWRLKLRKRLPEARGNVGSIVGEPFFLPLYNLHLVYGGAFRLSFGPKSFVIISDPAIAKYILRENAKMYSKGILAEILEFVMGKGLIPADGEVWKTRRRAIVPSLHRKYVEAMMSLFVQCADKLCNKLDAAIDAEEGLQGGGGGGGGEGGGGGGGGGGGPVVEMEAEFSRLTLDVIGKAVFNYEFDSLTKDSPVIQAVYTTLAEAGARSTAILPYWKIGLLRAIVPRQRRVTAAMDILNDTLDELIDRCRKLVEQEGTEFSEEYVSQESPSILSFLLASGEEVNSKQLRDDLITMLIAGHETGAAVLTWATYLLAMNPDKTAKLQEEVDRVLGDRVPCLEDLRKLKYTTRVINEAMRLYPQPPVLIRRALEHDKFGNYAIAKGTDVFISVWNIHRSPRIWERSEEFWPERWPLDGPDPTEVTEGFRYLPFGAGNRKCIGDQFATFEMIVTMAMLARRFHFTLLPNSPPMQMTVDATIHTKDGLHMTVTRRRHPTASLPPQLHSNSDCSEDAALPAAGESSLCVATASSDPRQLLGEEEQQPVLAGAPAGAKHP</sequence>
<name>A0A388LV90_CHABU</name>
<evidence type="ECO:0000256" key="1">
    <source>
        <dbReference type="ARBA" id="ARBA00010617"/>
    </source>
</evidence>
<feature type="compositionally biased region" description="Acidic residues" evidence="3">
    <location>
        <begin position="236"/>
        <end position="248"/>
    </location>
</feature>
<comment type="caution">
    <text evidence="4">The sequence shown here is derived from an EMBL/GenBank/DDBJ whole genome shotgun (WGS) entry which is preliminary data.</text>
</comment>
<evidence type="ECO:0000256" key="3">
    <source>
        <dbReference type="SAM" id="MobiDB-lite"/>
    </source>
</evidence>
<comment type="cofactor">
    <cofactor evidence="2">
        <name>heme</name>
        <dbReference type="ChEBI" id="CHEBI:30413"/>
    </cofactor>
</comment>
<evidence type="ECO:0000313" key="5">
    <source>
        <dbReference type="Proteomes" id="UP000265515"/>
    </source>
</evidence>
<dbReference type="GO" id="GO:0010291">
    <property type="term" value="F:beta-carotene 3-hydroxylase activity"/>
    <property type="evidence" value="ECO:0007669"/>
    <property type="project" value="EnsemblPlants"/>
</dbReference>
<feature type="region of interest" description="Disordered" evidence="3">
    <location>
        <begin position="448"/>
        <end position="468"/>
    </location>
</feature>
<dbReference type="PANTHER" id="PTHR24291">
    <property type="entry name" value="CYTOCHROME P450 FAMILY 4"/>
    <property type="match status" value="1"/>
</dbReference>
<dbReference type="Gene3D" id="1.10.630.10">
    <property type="entry name" value="Cytochrome P450"/>
    <property type="match status" value="1"/>
</dbReference>
<dbReference type="STRING" id="69332.A0A388LV90"/>
<dbReference type="PANTHER" id="PTHR24291:SF171">
    <property type="entry name" value="PROTEIN LUTEIN DEFICIENT 5, CHLOROPLASTIC"/>
    <property type="match status" value="1"/>
</dbReference>
<dbReference type="SUPFAM" id="SSF48264">
    <property type="entry name" value="Cytochrome P450"/>
    <property type="match status" value="1"/>
</dbReference>
<dbReference type="PRINTS" id="PR00463">
    <property type="entry name" value="EP450I"/>
</dbReference>
<organism evidence="4 5">
    <name type="scientific">Chara braunii</name>
    <name type="common">Braun's stonewort</name>
    <dbReference type="NCBI Taxonomy" id="69332"/>
    <lineage>
        <taxon>Eukaryota</taxon>
        <taxon>Viridiplantae</taxon>
        <taxon>Streptophyta</taxon>
        <taxon>Charophyceae</taxon>
        <taxon>Charales</taxon>
        <taxon>Characeae</taxon>
        <taxon>Chara</taxon>
    </lineage>
</organism>
<comment type="similarity">
    <text evidence="1">Belongs to the cytochrome P450 family.</text>
</comment>
<dbReference type="GO" id="GO:0005506">
    <property type="term" value="F:iron ion binding"/>
    <property type="evidence" value="ECO:0007669"/>
    <property type="project" value="InterPro"/>
</dbReference>
<dbReference type="InterPro" id="IPR017972">
    <property type="entry name" value="Cyt_P450_CS"/>
</dbReference>
<feature type="region of interest" description="Disordered" evidence="3">
    <location>
        <begin position="172"/>
        <end position="248"/>
    </location>
</feature>
<feature type="compositionally biased region" description="Basic and acidic residues" evidence="3">
    <location>
        <begin position="178"/>
        <end position="188"/>
    </location>
</feature>
<feature type="compositionally biased region" description="Polar residues" evidence="3">
    <location>
        <begin position="205"/>
        <end position="221"/>
    </location>
</feature>
<dbReference type="AlphaFoldDB" id="A0A388LV90"/>
<evidence type="ECO:0008006" key="6">
    <source>
        <dbReference type="Google" id="ProtNLM"/>
    </source>
</evidence>
<reference evidence="4 5" key="1">
    <citation type="journal article" date="2018" name="Cell">
        <title>The Chara Genome: Secondary Complexity and Implications for Plant Terrestrialization.</title>
        <authorList>
            <person name="Nishiyama T."/>
            <person name="Sakayama H."/>
            <person name="Vries J.D."/>
            <person name="Buschmann H."/>
            <person name="Saint-Marcoux D."/>
            <person name="Ullrich K.K."/>
            <person name="Haas F.B."/>
            <person name="Vanderstraeten L."/>
            <person name="Becker D."/>
            <person name="Lang D."/>
            <person name="Vosolsobe S."/>
            <person name="Rombauts S."/>
            <person name="Wilhelmsson P.K.I."/>
            <person name="Janitza P."/>
            <person name="Kern R."/>
            <person name="Heyl A."/>
            <person name="Rumpler F."/>
            <person name="Villalobos L.I.A.C."/>
            <person name="Clay J.M."/>
            <person name="Skokan R."/>
            <person name="Toyoda A."/>
            <person name="Suzuki Y."/>
            <person name="Kagoshima H."/>
            <person name="Schijlen E."/>
            <person name="Tajeshwar N."/>
            <person name="Catarino B."/>
            <person name="Hetherington A.J."/>
            <person name="Saltykova A."/>
            <person name="Bonnot C."/>
            <person name="Breuninger H."/>
            <person name="Symeonidi A."/>
            <person name="Radhakrishnan G.V."/>
            <person name="Van Nieuwerburgh F."/>
            <person name="Deforce D."/>
            <person name="Chang C."/>
            <person name="Karol K.G."/>
            <person name="Hedrich R."/>
            <person name="Ulvskov P."/>
            <person name="Glockner G."/>
            <person name="Delwiche C.F."/>
            <person name="Petrasek J."/>
            <person name="Van de Peer Y."/>
            <person name="Friml J."/>
            <person name="Beilby M."/>
            <person name="Dolan L."/>
            <person name="Kohara Y."/>
            <person name="Sugano S."/>
            <person name="Fujiyama A."/>
            <person name="Delaux P.-M."/>
            <person name="Quint M."/>
            <person name="TheiBen G."/>
            <person name="Hagemann M."/>
            <person name="Harholt J."/>
            <person name="Dunand C."/>
            <person name="Zachgo S."/>
            <person name="Langdale J."/>
            <person name="Maumus F."/>
            <person name="Straeten D.V.D."/>
            <person name="Gould S.B."/>
            <person name="Rensing S.A."/>
        </authorList>
    </citation>
    <scope>NUCLEOTIDE SEQUENCE [LARGE SCALE GENOMIC DNA]</scope>
    <source>
        <strain evidence="4 5">S276</strain>
    </source>
</reference>
<keyword evidence="2" id="KW-0479">Metal-binding</keyword>
<keyword evidence="5" id="KW-1185">Reference proteome</keyword>
<accession>A0A388LV90</accession>
<dbReference type="GO" id="GO:0016123">
    <property type="term" value="P:xanthophyll biosynthetic process"/>
    <property type="evidence" value="ECO:0007669"/>
    <property type="project" value="EnsemblPlants"/>
</dbReference>
<dbReference type="OrthoDB" id="1470350at2759"/>
<evidence type="ECO:0000313" key="4">
    <source>
        <dbReference type="EMBL" id="GBG86175.1"/>
    </source>
</evidence>
<dbReference type="Gramene" id="GBG86175">
    <property type="protein sequence ID" value="GBG86175"/>
    <property type="gene ID" value="CBR_g41079"/>
</dbReference>
<feature type="region of interest" description="Disordered" evidence="3">
    <location>
        <begin position="836"/>
        <end position="862"/>
    </location>
</feature>
<dbReference type="GO" id="GO:0016705">
    <property type="term" value="F:oxidoreductase activity, acting on paired donors, with incorporation or reduction of molecular oxygen"/>
    <property type="evidence" value="ECO:0007669"/>
    <property type="project" value="InterPro"/>
</dbReference>
<dbReference type="Proteomes" id="UP000265515">
    <property type="component" value="Unassembled WGS sequence"/>
</dbReference>
<dbReference type="Pfam" id="PF00067">
    <property type="entry name" value="p450"/>
    <property type="match status" value="1"/>
</dbReference>
<dbReference type="GO" id="GO:0009507">
    <property type="term" value="C:chloroplast"/>
    <property type="evidence" value="ECO:0007669"/>
    <property type="project" value="TreeGrafter"/>
</dbReference>
<dbReference type="InterPro" id="IPR036396">
    <property type="entry name" value="Cyt_P450_sf"/>
</dbReference>
<gene>
    <name evidence="4" type="ORF">CBR_g41079</name>
</gene>
<dbReference type="PRINTS" id="PR00385">
    <property type="entry name" value="P450"/>
</dbReference>
<keyword evidence="2" id="KW-0408">Iron</keyword>
<dbReference type="GO" id="GO:0020037">
    <property type="term" value="F:heme binding"/>
    <property type="evidence" value="ECO:0007669"/>
    <property type="project" value="EnsemblPlants"/>
</dbReference>
<dbReference type="InterPro" id="IPR001128">
    <property type="entry name" value="Cyt_P450"/>
</dbReference>
<dbReference type="EMBL" id="BFEA01000552">
    <property type="protein sequence ID" value="GBG86175.1"/>
    <property type="molecule type" value="Genomic_DNA"/>
</dbReference>
<evidence type="ECO:0000256" key="2">
    <source>
        <dbReference type="PIRSR" id="PIRSR602401-1"/>
    </source>
</evidence>
<protein>
    <recommendedName>
        <fullName evidence="6">Cytochrome P450</fullName>
    </recommendedName>
</protein>
<feature type="binding site" description="axial binding residue" evidence="2">
    <location>
        <position position="746"/>
    </location>
    <ligand>
        <name>heme</name>
        <dbReference type="ChEBI" id="CHEBI:30413"/>
    </ligand>
    <ligandPart>
        <name>Fe</name>
        <dbReference type="ChEBI" id="CHEBI:18248"/>
    </ligandPart>
</feature>
<keyword evidence="2" id="KW-0349">Heme</keyword>
<dbReference type="InterPro" id="IPR002401">
    <property type="entry name" value="Cyt_P450_E_grp-I"/>
</dbReference>